<keyword evidence="1" id="KW-1133">Transmembrane helix</keyword>
<dbReference type="Gene3D" id="3.20.180.10">
    <property type="entry name" value="PNP-oxidase-like"/>
    <property type="match status" value="1"/>
</dbReference>
<feature type="domain" description="DUF2470" evidence="2">
    <location>
        <begin position="5"/>
        <end position="77"/>
    </location>
</feature>
<name>A0A2P6NJD1_9EUKA</name>
<dbReference type="InParanoid" id="A0A2P6NJD1"/>
<proteinExistence type="predicted"/>
<feature type="transmembrane region" description="Helical" evidence="1">
    <location>
        <begin position="147"/>
        <end position="173"/>
    </location>
</feature>
<evidence type="ECO:0000313" key="3">
    <source>
        <dbReference type="EMBL" id="PRP84073.1"/>
    </source>
</evidence>
<dbReference type="EMBL" id="MDYQ01000069">
    <property type="protein sequence ID" value="PRP84073.1"/>
    <property type="molecule type" value="Genomic_DNA"/>
</dbReference>
<feature type="transmembrane region" description="Helical" evidence="1">
    <location>
        <begin position="114"/>
        <end position="135"/>
    </location>
</feature>
<dbReference type="Proteomes" id="UP000241769">
    <property type="component" value="Unassembled WGS sequence"/>
</dbReference>
<keyword evidence="1" id="KW-0812">Transmembrane</keyword>
<dbReference type="InterPro" id="IPR037119">
    <property type="entry name" value="Haem_oxidase_HugZ-like_sf"/>
</dbReference>
<dbReference type="PANTHER" id="PTHR37783">
    <property type="entry name" value="MEMBRANE PROTEIN, PUTATIVE (AFU_ORTHOLOGUE AFUA_1G04315)-RELATED"/>
    <property type="match status" value="1"/>
</dbReference>
<evidence type="ECO:0000256" key="1">
    <source>
        <dbReference type="SAM" id="Phobius"/>
    </source>
</evidence>
<sequence length="213" mass="24227">MAFQAVQHMNKDHSDSVEDYVHHYAKKPNATKCVMADMDELGVLISYEEDGQENSVRIPFEPPLGSLKEARVRLIEMDGIARKALGRKPREQKSHSHGDATGKVEPPRVIVDQFVLPAPANLVLYGLLTFGLLYIKDYQPQILSDYSYWFAGVLFFIVAAHLVEIVFVMQPLLRKYGVTDTNRKLWLLSTMFEGAFALKRFRRMVAAARPKSE</sequence>
<dbReference type="OrthoDB" id="5553410at2759"/>
<dbReference type="AlphaFoldDB" id="A0A2P6NJD1"/>
<protein>
    <recommendedName>
        <fullName evidence="2">DUF2470 domain-containing protein</fullName>
    </recommendedName>
</protein>
<dbReference type="InterPro" id="IPR019595">
    <property type="entry name" value="DUF2470"/>
</dbReference>
<comment type="caution">
    <text evidence="3">The sequence shown here is derived from an EMBL/GenBank/DDBJ whole genome shotgun (WGS) entry which is preliminary data.</text>
</comment>
<dbReference type="Pfam" id="PF10615">
    <property type="entry name" value="DUF2470"/>
    <property type="match status" value="1"/>
</dbReference>
<keyword evidence="4" id="KW-1185">Reference proteome</keyword>
<evidence type="ECO:0000259" key="2">
    <source>
        <dbReference type="Pfam" id="PF10615"/>
    </source>
</evidence>
<dbReference type="SUPFAM" id="SSF50475">
    <property type="entry name" value="FMN-binding split barrel"/>
    <property type="match status" value="1"/>
</dbReference>
<dbReference type="PANTHER" id="PTHR37783:SF1">
    <property type="entry name" value="MEMBRANE PROTEIN, PUTATIVE (AFU_ORTHOLOGUE AFUA_1G04315)-RELATED"/>
    <property type="match status" value="1"/>
</dbReference>
<organism evidence="3 4">
    <name type="scientific">Planoprotostelium fungivorum</name>
    <dbReference type="NCBI Taxonomy" id="1890364"/>
    <lineage>
        <taxon>Eukaryota</taxon>
        <taxon>Amoebozoa</taxon>
        <taxon>Evosea</taxon>
        <taxon>Variosea</taxon>
        <taxon>Cavosteliida</taxon>
        <taxon>Cavosteliaceae</taxon>
        <taxon>Planoprotostelium</taxon>
    </lineage>
</organism>
<gene>
    <name evidence="3" type="ORF">PROFUN_04064</name>
</gene>
<accession>A0A2P6NJD1</accession>
<evidence type="ECO:0000313" key="4">
    <source>
        <dbReference type="Proteomes" id="UP000241769"/>
    </source>
</evidence>
<keyword evidence="1" id="KW-0472">Membrane</keyword>
<reference evidence="3 4" key="1">
    <citation type="journal article" date="2018" name="Genome Biol. Evol.">
        <title>Multiple Roots of Fruiting Body Formation in Amoebozoa.</title>
        <authorList>
            <person name="Hillmann F."/>
            <person name="Forbes G."/>
            <person name="Novohradska S."/>
            <person name="Ferling I."/>
            <person name="Riege K."/>
            <person name="Groth M."/>
            <person name="Westermann M."/>
            <person name="Marz M."/>
            <person name="Spaller T."/>
            <person name="Winckler T."/>
            <person name="Schaap P."/>
            <person name="Glockner G."/>
        </authorList>
    </citation>
    <scope>NUCLEOTIDE SEQUENCE [LARGE SCALE GENOMIC DNA]</scope>
    <source>
        <strain evidence="3 4">Jena</strain>
    </source>
</reference>